<accession>A0A3D2X4V9</accession>
<evidence type="ECO:0000256" key="5">
    <source>
        <dbReference type="ARBA" id="ARBA00012550"/>
    </source>
</evidence>
<dbReference type="InterPro" id="IPR006062">
    <property type="entry name" value="His_biosynth"/>
</dbReference>
<evidence type="ECO:0000256" key="8">
    <source>
        <dbReference type="ARBA" id="ARBA00022605"/>
    </source>
</evidence>
<dbReference type="PANTHER" id="PTHR43090:SF2">
    <property type="entry name" value="1-(5-PHOSPHORIBOSYL)-5-[(5-PHOSPHORIBOSYLAMINO)METHYLIDENEAMINO] IMIDAZOLE-4-CARBOXAMIDE ISOMERASE"/>
    <property type="match status" value="1"/>
</dbReference>
<evidence type="ECO:0000256" key="1">
    <source>
        <dbReference type="ARBA" id="ARBA00000901"/>
    </source>
</evidence>
<evidence type="ECO:0000256" key="14">
    <source>
        <dbReference type="RuleBase" id="RU003658"/>
    </source>
</evidence>
<evidence type="ECO:0000256" key="9">
    <source>
        <dbReference type="ARBA" id="ARBA00023102"/>
    </source>
</evidence>
<dbReference type="HAMAP" id="MF_01014">
    <property type="entry name" value="HisA"/>
    <property type="match status" value="1"/>
</dbReference>
<evidence type="ECO:0000256" key="3">
    <source>
        <dbReference type="ARBA" id="ARBA00005133"/>
    </source>
</evidence>
<feature type="active site" description="Proton donor" evidence="12">
    <location>
        <position position="130"/>
    </location>
</feature>
<feature type="active site" description="Proton acceptor" evidence="12">
    <location>
        <position position="8"/>
    </location>
</feature>
<dbReference type="NCBIfam" id="TIGR00007">
    <property type="entry name" value="1-(5-phosphoribosyl)-5-[(5-phosphoribosylamino)methylideneamino]imidazole-4-carboxamide isomerase"/>
    <property type="match status" value="1"/>
</dbReference>
<dbReference type="InterPro" id="IPR023016">
    <property type="entry name" value="HisA/PriA"/>
</dbReference>
<keyword evidence="7 12" id="KW-0963">Cytoplasm</keyword>
<keyword evidence="10 12" id="KW-0413">Isomerase</keyword>
<evidence type="ECO:0000313" key="15">
    <source>
        <dbReference type="EMBL" id="HCL02171.1"/>
    </source>
</evidence>
<comment type="catalytic activity">
    <reaction evidence="1 12 14">
        <text>1-(5-phospho-beta-D-ribosyl)-5-[(5-phospho-beta-D-ribosylamino)methylideneamino]imidazole-4-carboxamide = 5-[(5-phospho-1-deoxy-D-ribulos-1-ylimino)methylamino]-1-(5-phospho-beta-D-ribosyl)imidazole-4-carboxamide</text>
        <dbReference type="Rhea" id="RHEA:15469"/>
        <dbReference type="ChEBI" id="CHEBI:58435"/>
        <dbReference type="ChEBI" id="CHEBI:58525"/>
        <dbReference type="EC" id="5.3.1.16"/>
    </reaction>
</comment>
<dbReference type="GO" id="GO:0000105">
    <property type="term" value="P:L-histidine biosynthetic process"/>
    <property type="evidence" value="ECO:0007669"/>
    <property type="project" value="UniProtKB-UniRule"/>
</dbReference>
<dbReference type="GO" id="GO:0000162">
    <property type="term" value="P:L-tryptophan biosynthetic process"/>
    <property type="evidence" value="ECO:0007669"/>
    <property type="project" value="TreeGrafter"/>
</dbReference>
<gene>
    <name evidence="12" type="primary">hisA</name>
    <name evidence="15" type="ORF">DHW61_07080</name>
</gene>
<dbReference type="GO" id="GO:0005737">
    <property type="term" value="C:cytoplasm"/>
    <property type="evidence" value="ECO:0007669"/>
    <property type="project" value="UniProtKB-SubCell"/>
</dbReference>
<evidence type="ECO:0000256" key="2">
    <source>
        <dbReference type="ARBA" id="ARBA00004496"/>
    </source>
</evidence>
<evidence type="ECO:0000256" key="12">
    <source>
        <dbReference type="HAMAP-Rule" id="MF_01014"/>
    </source>
</evidence>
<dbReference type="Pfam" id="PF00977">
    <property type="entry name" value="His_biosynth"/>
    <property type="match status" value="1"/>
</dbReference>
<evidence type="ECO:0000256" key="13">
    <source>
        <dbReference type="RuleBase" id="RU003657"/>
    </source>
</evidence>
<dbReference type="SUPFAM" id="SSF51366">
    <property type="entry name" value="Ribulose-phoshate binding barrel"/>
    <property type="match status" value="1"/>
</dbReference>
<dbReference type="AlphaFoldDB" id="A0A3D2X4V9"/>
<dbReference type="InterPro" id="IPR006063">
    <property type="entry name" value="HisA_bact_arch"/>
</dbReference>
<comment type="subcellular location">
    <subcellularLocation>
        <location evidence="2 12 14">Cytoplasm</location>
    </subcellularLocation>
</comment>
<dbReference type="InterPro" id="IPR011060">
    <property type="entry name" value="RibuloseP-bd_barrel"/>
</dbReference>
<dbReference type="PANTHER" id="PTHR43090">
    <property type="entry name" value="1-(5-PHOSPHORIBOSYL)-5-[(5-PHOSPHORIBOSYLAMINO)METHYLIDENEAMINO] IMIDAZOLE-4-CARBOXAMIDE ISOMERASE"/>
    <property type="match status" value="1"/>
</dbReference>
<dbReference type="EC" id="5.3.1.16" evidence="5 12"/>
<dbReference type="CDD" id="cd04732">
    <property type="entry name" value="HisA"/>
    <property type="match status" value="1"/>
</dbReference>
<keyword evidence="8 12" id="KW-0028">Amino-acid biosynthesis</keyword>
<dbReference type="UniPathway" id="UPA00031">
    <property type="reaction ID" value="UER00009"/>
</dbReference>
<evidence type="ECO:0000256" key="7">
    <source>
        <dbReference type="ARBA" id="ARBA00022490"/>
    </source>
</evidence>
<reference evidence="15 16" key="1">
    <citation type="journal article" date="2018" name="Nat. Biotechnol.">
        <title>A standardized bacterial taxonomy based on genome phylogeny substantially revises the tree of life.</title>
        <authorList>
            <person name="Parks D.H."/>
            <person name="Chuvochina M."/>
            <person name="Waite D.W."/>
            <person name="Rinke C."/>
            <person name="Skarshewski A."/>
            <person name="Chaumeil P.A."/>
            <person name="Hugenholtz P."/>
        </authorList>
    </citation>
    <scope>NUCLEOTIDE SEQUENCE [LARGE SCALE GENOMIC DNA]</scope>
    <source>
        <strain evidence="15">UBA11728</strain>
    </source>
</reference>
<proteinExistence type="inferred from homology"/>
<evidence type="ECO:0000313" key="16">
    <source>
        <dbReference type="Proteomes" id="UP000262969"/>
    </source>
</evidence>
<dbReference type="InterPro" id="IPR013785">
    <property type="entry name" value="Aldolase_TIM"/>
</dbReference>
<sequence>MRLYPAIDIRNGQCVRLRQGQFHDVEVYSHVPANIAMQWERQGARYIHIVDLDGALVGHSMNDEVIKEIVQTVSVPIQVGGGIRTIQDIEHKLNLGVSRVIIGTKAVGNPQFVKEIINTFGADKIVIGIDAKKGMVAIEGWEKVSNYNAVSLALEMKELGVSTIVYTDISKDGMLQGPNIEHTKEMVDSTGLNIIASGGVSSMKDLEALYKINVSGAIIGKALYEQRIELEEATRLFE</sequence>
<comment type="pathway">
    <text evidence="3 12 14">Amino-acid biosynthesis; L-histidine biosynthesis; L-histidine from 5-phospho-alpha-D-ribose 1-diphosphate: step 4/9.</text>
</comment>
<dbReference type="GO" id="GO:0003949">
    <property type="term" value="F:1-(5-phosphoribosyl)-5-[(5-phosphoribosylamino)methylideneamino]imidazole-4-carboxamide isomerase activity"/>
    <property type="evidence" value="ECO:0007669"/>
    <property type="project" value="UniProtKB-UniRule"/>
</dbReference>
<dbReference type="Proteomes" id="UP000262969">
    <property type="component" value="Unassembled WGS sequence"/>
</dbReference>
<comment type="caution">
    <text evidence="15">The sequence shown here is derived from an EMBL/GenBank/DDBJ whole genome shotgun (WGS) entry which is preliminary data.</text>
</comment>
<dbReference type="NCBIfam" id="NF010112">
    <property type="entry name" value="PRK13585.1"/>
    <property type="match status" value="1"/>
</dbReference>
<protein>
    <recommendedName>
        <fullName evidence="6 12">1-(5-phosphoribosyl)-5-[(5-phosphoribosylamino)methylideneamino] imidazole-4-carboxamide isomerase</fullName>
        <ecNumber evidence="5 12">5.3.1.16</ecNumber>
    </recommendedName>
    <alternativeName>
        <fullName evidence="11 12">Phosphoribosylformimino-5-aminoimidazole carboxamide ribotide isomerase</fullName>
    </alternativeName>
</protein>
<dbReference type="FunFam" id="3.20.20.70:FF:000009">
    <property type="entry name" value="1-(5-phosphoribosyl)-5-[(5-phosphoribosylamino)methylideneamino] imidazole-4-carboxamide isomerase"/>
    <property type="match status" value="1"/>
</dbReference>
<evidence type="ECO:0000256" key="10">
    <source>
        <dbReference type="ARBA" id="ARBA00023235"/>
    </source>
</evidence>
<evidence type="ECO:0000256" key="4">
    <source>
        <dbReference type="ARBA" id="ARBA00009667"/>
    </source>
</evidence>
<dbReference type="Gene3D" id="3.20.20.70">
    <property type="entry name" value="Aldolase class I"/>
    <property type="match status" value="1"/>
</dbReference>
<dbReference type="InterPro" id="IPR044524">
    <property type="entry name" value="Isoase_HisA-like"/>
</dbReference>
<evidence type="ECO:0000256" key="11">
    <source>
        <dbReference type="ARBA" id="ARBA00030547"/>
    </source>
</evidence>
<name>A0A3D2X4V9_9FIRM</name>
<keyword evidence="9 12" id="KW-0368">Histidine biosynthesis</keyword>
<organism evidence="15 16">
    <name type="scientific">Lachnoclostridium phytofermentans</name>
    <dbReference type="NCBI Taxonomy" id="66219"/>
    <lineage>
        <taxon>Bacteria</taxon>
        <taxon>Bacillati</taxon>
        <taxon>Bacillota</taxon>
        <taxon>Clostridia</taxon>
        <taxon>Lachnospirales</taxon>
        <taxon>Lachnospiraceae</taxon>
    </lineage>
</organism>
<dbReference type="EMBL" id="DPVV01000240">
    <property type="protein sequence ID" value="HCL02171.1"/>
    <property type="molecule type" value="Genomic_DNA"/>
</dbReference>
<comment type="similarity">
    <text evidence="4 12 13">Belongs to the HisA/HisF family.</text>
</comment>
<evidence type="ECO:0000256" key="6">
    <source>
        <dbReference type="ARBA" id="ARBA00018464"/>
    </source>
</evidence>